<proteinExistence type="predicted"/>
<organism evidence="1 2">
    <name type="scientific">Coniosporium uncinatum</name>
    <dbReference type="NCBI Taxonomy" id="93489"/>
    <lineage>
        <taxon>Eukaryota</taxon>
        <taxon>Fungi</taxon>
        <taxon>Dikarya</taxon>
        <taxon>Ascomycota</taxon>
        <taxon>Pezizomycotina</taxon>
        <taxon>Dothideomycetes</taxon>
        <taxon>Dothideomycetes incertae sedis</taxon>
        <taxon>Coniosporium</taxon>
    </lineage>
</organism>
<dbReference type="EMBL" id="JAWDJW010006335">
    <property type="protein sequence ID" value="KAK3065475.1"/>
    <property type="molecule type" value="Genomic_DNA"/>
</dbReference>
<name>A0ACC3DD69_9PEZI</name>
<sequence length="386" mass="42088">MARDMAREAHHKRPHRDEDIDLDPFTSEQKAKPPQELSAQTHHGDSIHQDGKIVFSNVTSARSAPRKDFGELQVPRLLPPVDTDNQDLPPEAVRARLLSTAHLHTLPLPESIAALATGIESARPRLQSKALLPVPAASGNAGSLTVHDTDGSLSGAPKASIAKVPSTSVLPLLKAAVFEDSRGAQAKPVFSNTTRYGPSSRSTKSSGPRYETAERGSIDVRRERDQLHEFAFRSPSLTAGGVHEAADERFHSARPTQSTPKAKSQLFNRISGDFDGASKERGLYDQLDGSERDMIELHEKRASIESEPSIAEHIAGWLIGTEEEAHVGNDLDDSLMDKDMLAISRRRSSSGGGTGDASAKWSVFCDIEWLRARRDNLLEEVVTPKQ</sequence>
<dbReference type="Proteomes" id="UP001186974">
    <property type="component" value="Unassembled WGS sequence"/>
</dbReference>
<comment type="caution">
    <text evidence="1">The sequence shown here is derived from an EMBL/GenBank/DDBJ whole genome shotgun (WGS) entry which is preliminary data.</text>
</comment>
<keyword evidence="2" id="KW-1185">Reference proteome</keyword>
<protein>
    <submittedName>
        <fullName evidence="1">Uncharacterized protein</fullName>
    </submittedName>
</protein>
<evidence type="ECO:0000313" key="1">
    <source>
        <dbReference type="EMBL" id="KAK3065475.1"/>
    </source>
</evidence>
<reference evidence="1" key="1">
    <citation type="submission" date="2024-09" db="EMBL/GenBank/DDBJ databases">
        <title>Black Yeasts Isolated from many extreme environments.</title>
        <authorList>
            <person name="Coleine C."/>
            <person name="Stajich J.E."/>
            <person name="Selbmann L."/>
        </authorList>
    </citation>
    <scope>NUCLEOTIDE SEQUENCE</scope>
    <source>
        <strain evidence="1">CCFEE 5737</strain>
    </source>
</reference>
<gene>
    <name evidence="1" type="ORF">LTS18_006186</name>
</gene>
<evidence type="ECO:0000313" key="2">
    <source>
        <dbReference type="Proteomes" id="UP001186974"/>
    </source>
</evidence>
<accession>A0ACC3DD69</accession>